<evidence type="ECO:0000313" key="1">
    <source>
        <dbReference type="EMBL" id="OJD12110.1"/>
    </source>
</evidence>
<sequence>MHTPTPPGTSHSSQISWVTATSHNIRQLEQQTDKVMNYIKRRTQSPPSPTNHALSQLVKGCQMTMYRMALLEQEVKELRAANAKQKRKRKKGCTYIAQENALGVEEGLDCVRRINE</sequence>
<evidence type="ECO:0000313" key="2">
    <source>
        <dbReference type="Proteomes" id="UP000182235"/>
    </source>
</evidence>
<name>A0A1J9P7N2_9EURO</name>
<accession>A0A1J9P7N2</accession>
<protein>
    <submittedName>
        <fullName evidence="1">Uncharacterized protein</fullName>
    </submittedName>
</protein>
<gene>
    <name evidence="1" type="ORF">AJ78_07246</name>
</gene>
<reference evidence="1 2" key="1">
    <citation type="submission" date="2015-07" db="EMBL/GenBank/DDBJ databases">
        <title>Emmonsia species relationships and genome sequence.</title>
        <authorList>
            <consortium name="The Broad Institute Genomics Platform"/>
            <person name="Cuomo C.A."/>
            <person name="Munoz J.F."/>
            <person name="Imamovic A."/>
            <person name="Priest M.E."/>
            <person name="Young S."/>
            <person name="Clay O.K."/>
            <person name="McEwen J.G."/>
        </authorList>
    </citation>
    <scope>NUCLEOTIDE SEQUENCE [LARGE SCALE GENOMIC DNA]</scope>
    <source>
        <strain evidence="1 2">UAMH 9510</strain>
    </source>
</reference>
<dbReference type="EMBL" id="LGRN01000447">
    <property type="protein sequence ID" value="OJD12110.1"/>
    <property type="molecule type" value="Genomic_DNA"/>
</dbReference>
<keyword evidence="2" id="KW-1185">Reference proteome</keyword>
<organism evidence="1 2">
    <name type="scientific">Emergomyces pasteurianus Ep9510</name>
    <dbReference type="NCBI Taxonomy" id="1447872"/>
    <lineage>
        <taxon>Eukaryota</taxon>
        <taxon>Fungi</taxon>
        <taxon>Dikarya</taxon>
        <taxon>Ascomycota</taxon>
        <taxon>Pezizomycotina</taxon>
        <taxon>Eurotiomycetes</taxon>
        <taxon>Eurotiomycetidae</taxon>
        <taxon>Onygenales</taxon>
        <taxon>Ajellomycetaceae</taxon>
        <taxon>Emergomyces</taxon>
    </lineage>
</organism>
<proteinExistence type="predicted"/>
<dbReference type="STRING" id="1447872.A0A1J9P7N2"/>
<dbReference type="Proteomes" id="UP000182235">
    <property type="component" value="Unassembled WGS sequence"/>
</dbReference>
<dbReference type="OrthoDB" id="4354814at2759"/>
<comment type="caution">
    <text evidence="1">The sequence shown here is derived from an EMBL/GenBank/DDBJ whole genome shotgun (WGS) entry which is preliminary data.</text>
</comment>
<dbReference type="AlphaFoldDB" id="A0A1J9P7N2"/>